<name>A0ACB8YQX6_9ASTR</name>
<keyword evidence="2" id="KW-1185">Reference proteome</keyword>
<gene>
    <name evidence="1" type="ORF">L1987_81162</name>
</gene>
<evidence type="ECO:0000313" key="2">
    <source>
        <dbReference type="Proteomes" id="UP001056120"/>
    </source>
</evidence>
<comment type="caution">
    <text evidence="1">The sequence shown here is derived from an EMBL/GenBank/DDBJ whole genome shotgun (WGS) entry which is preliminary data.</text>
</comment>
<dbReference type="EMBL" id="CM042044">
    <property type="protein sequence ID" value="KAI3687465.1"/>
    <property type="molecule type" value="Genomic_DNA"/>
</dbReference>
<reference evidence="2" key="1">
    <citation type="journal article" date="2022" name="Mol. Ecol. Resour.">
        <title>The genomes of chicory, endive, great burdock and yacon provide insights into Asteraceae palaeo-polyploidization history and plant inulin production.</title>
        <authorList>
            <person name="Fan W."/>
            <person name="Wang S."/>
            <person name="Wang H."/>
            <person name="Wang A."/>
            <person name="Jiang F."/>
            <person name="Liu H."/>
            <person name="Zhao H."/>
            <person name="Xu D."/>
            <person name="Zhang Y."/>
        </authorList>
    </citation>
    <scope>NUCLEOTIDE SEQUENCE [LARGE SCALE GENOMIC DNA]</scope>
    <source>
        <strain evidence="2">cv. Yunnan</strain>
    </source>
</reference>
<sequence>MEAFSLLRYWRSNAGDATSNADVETSTATTIVTAVSSQTSETEDGEDDEDDHGPFFDLMFSLPAEGDEDELVKNGETENSIDYCEEEEDEEEEDSDGSDELKFTLLSGSSGDSTADVNVSVSPSDDLFFKGGFVSVDQTVEINSKPLQSRVSLMKSATKFRVMMLKFKKSKSNSNAESSGATESNASSSSNSKEEQKNDESEDSGKSPAVKLEDLPIVSLFKRHNSSKAPKKKQNENESVSASSEEKKFSKGAMQKYLRKVKPLYIRVSKRYAEKLKFTGQAPSPAREEQKQSPATNPRREKESISEVSEPPLLPSNVKALKQGNLPAGLRVVCKHLRNSRSTFTAVAAAPPGAISSKRRDDSLLQQQDGIQSAILHCKRSFKASRDSDCSSNDPAAASGDCKNSTFSDAAEEEIYKERENENDMDLRC</sequence>
<dbReference type="Proteomes" id="UP001056120">
    <property type="component" value="Linkage Group LG27"/>
</dbReference>
<protein>
    <submittedName>
        <fullName evidence="1">Uncharacterized protein</fullName>
    </submittedName>
</protein>
<proteinExistence type="predicted"/>
<organism evidence="1 2">
    <name type="scientific">Smallanthus sonchifolius</name>
    <dbReference type="NCBI Taxonomy" id="185202"/>
    <lineage>
        <taxon>Eukaryota</taxon>
        <taxon>Viridiplantae</taxon>
        <taxon>Streptophyta</taxon>
        <taxon>Embryophyta</taxon>
        <taxon>Tracheophyta</taxon>
        <taxon>Spermatophyta</taxon>
        <taxon>Magnoliopsida</taxon>
        <taxon>eudicotyledons</taxon>
        <taxon>Gunneridae</taxon>
        <taxon>Pentapetalae</taxon>
        <taxon>asterids</taxon>
        <taxon>campanulids</taxon>
        <taxon>Asterales</taxon>
        <taxon>Asteraceae</taxon>
        <taxon>Asteroideae</taxon>
        <taxon>Heliantheae alliance</taxon>
        <taxon>Millerieae</taxon>
        <taxon>Smallanthus</taxon>
    </lineage>
</organism>
<accession>A0ACB8YQX6</accession>
<reference evidence="1 2" key="2">
    <citation type="journal article" date="2022" name="Mol. Ecol. Resour.">
        <title>The genomes of chicory, endive, great burdock and yacon provide insights into Asteraceae paleo-polyploidization history and plant inulin production.</title>
        <authorList>
            <person name="Fan W."/>
            <person name="Wang S."/>
            <person name="Wang H."/>
            <person name="Wang A."/>
            <person name="Jiang F."/>
            <person name="Liu H."/>
            <person name="Zhao H."/>
            <person name="Xu D."/>
            <person name="Zhang Y."/>
        </authorList>
    </citation>
    <scope>NUCLEOTIDE SEQUENCE [LARGE SCALE GENOMIC DNA]</scope>
    <source>
        <strain evidence="2">cv. Yunnan</strain>
        <tissue evidence="1">Leaves</tissue>
    </source>
</reference>
<evidence type="ECO:0000313" key="1">
    <source>
        <dbReference type="EMBL" id="KAI3687465.1"/>
    </source>
</evidence>